<dbReference type="GeneID" id="43500042"/>
<evidence type="ECO:0000313" key="3">
    <source>
        <dbReference type="Proteomes" id="UP000002457"/>
    </source>
</evidence>
<keyword evidence="3" id="KW-1185">Reference proteome</keyword>
<dbReference type="Proteomes" id="UP000002457">
    <property type="component" value="Chromosome"/>
</dbReference>
<sequence length="109" mass="11929">MICKGTAWSAGHQVRTQGVYAVDSWFRQQGYLMVRTRQGTRPLDLLAGLAEELVLMKGQSNEKGATITSCDRGLLQRREPDSPQPPGSGRIPLFVPVLALDLLPRLAGL</sequence>
<dbReference type="AlphaFoldDB" id="B8GE55"/>
<dbReference type="HOGENOM" id="CLU_2177901_0_0_2"/>
<accession>B8GE55</accession>
<evidence type="ECO:0000313" key="2">
    <source>
        <dbReference type="EMBL" id="ACL17556.1"/>
    </source>
</evidence>
<gene>
    <name evidence="2" type="ordered locus">Mpal_2267</name>
</gene>
<organism evidence="2 3">
    <name type="scientific">Methanosphaerula palustris (strain ATCC BAA-1556 / DSM 19958 / E1-9c)</name>
    <dbReference type="NCBI Taxonomy" id="521011"/>
    <lineage>
        <taxon>Archaea</taxon>
        <taxon>Methanobacteriati</taxon>
        <taxon>Methanobacteriota</taxon>
        <taxon>Stenosarchaea group</taxon>
        <taxon>Methanomicrobia</taxon>
        <taxon>Methanomicrobiales</taxon>
        <taxon>Methanoregulaceae</taxon>
        <taxon>Methanosphaerula</taxon>
    </lineage>
</organism>
<dbReference type="RefSeq" id="WP_012618875.1">
    <property type="nucleotide sequence ID" value="NC_011832.1"/>
</dbReference>
<evidence type="ECO:0000256" key="1">
    <source>
        <dbReference type="SAM" id="MobiDB-lite"/>
    </source>
</evidence>
<dbReference type="EMBL" id="CP001338">
    <property type="protein sequence ID" value="ACL17556.1"/>
    <property type="molecule type" value="Genomic_DNA"/>
</dbReference>
<feature type="region of interest" description="Disordered" evidence="1">
    <location>
        <begin position="71"/>
        <end position="90"/>
    </location>
</feature>
<proteinExistence type="predicted"/>
<dbReference type="KEGG" id="mpl:Mpal_2267"/>
<reference evidence="2 3" key="1">
    <citation type="journal article" date="2015" name="Genome Announc.">
        <title>Complete Genome Sequence of Methanosphaerula palustris E1-9CT, a Hydrogenotrophic Methanogen Isolated from a Minerotrophic Fen Peatland.</title>
        <authorList>
            <person name="Cadillo-Quiroz H."/>
            <person name="Browne P."/>
            <person name="Kyrpides N."/>
            <person name="Woyke T."/>
            <person name="Goodwin L."/>
            <person name="Detter C."/>
            <person name="Yavitt J.B."/>
            <person name="Zinder S.H."/>
        </authorList>
    </citation>
    <scope>NUCLEOTIDE SEQUENCE [LARGE SCALE GENOMIC DNA]</scope>
    <source>
        <strain evidence="3">ATCC BAA-1556 / DSM 19958 / E1-9c</strain>
    </source>
</reference>
<protein>
    <submittedName>
        <fullName evidence="2">Uncharacterized protein</fullName>
    </submittedName>
</protein>
<name>B8GE55_METPE</name>